<dbReference type="OrthoDB" id="648213at2"/>
<dbReference type="AlphaFoldDB" id="A0A641AS09"/>
<dbReference type="InterPro" id="IPR014914">
    <property type="entry name" value="RES_dom"/>
</dbReference>
<evidence type="ECO:0000259" key="1">
    <source>
        <dbReference type="SMART" id="SM00953"/>
    </source>
</evidence>
<dbReference type="Pfam" id="PF08808">
    <property type="entry name" value="RES"/>
    <property type="match status" value="1"/>
</dbReference>
<reference evidence="2" key="1">
    <citation type="submission" date="2019-09" db="EMBL/GenBank/DDBJ databases">
        <authorList>
            <person name="Li J."/>
        </authorList>
    </citation>
    <scope>NUCLEOTIDE SEQUENCE [LARGE SCALE GENOMIC DNA]</scope>
    <source>
        <strain evidence="2">NRBC 14897</strain>
    </source>
</reference>
<dbReference type="RefSeq" id="WP_129180948.1">
    <property type="nucleotide sequence ID" value="NZ_JAGIOG010000001.1"/>
</dbReference>
<accession>A0A641AS09</accession>
<protein>
    <submittedName>
        <fullName evidence="2">RES family NAD+ phosphorylase</fullName>
    </submittedName>
</protein>
<name>A0A641AS09_9ACTN</name>
<sequence length="296" mass="32757">MLAIYEVDPGGERLSVRIQEDWAIFTLSSEQVDAFLASMFPEGDQLLGDDVRVRLRSRADGVIADHAKSWAAFSDEIRSNNRYFPRAVPDGELLSRVLLNSVLHIDPDIDLYRARPCGTNLLTSDDMSAPPPELATGGRANPIGIPYLYLGYSEQTCIYETRVSNHSRVAVARFRPTRRVAVLNLADIAVPDFFSIPEVESVDDQISQVELYRYLCALSGELSKPVRSSDQPTDYIPTQYLCEMAKSLDLDGVLYSSSLDPGGRNVVLFDTGTAQCMGDPTTYQITSLTAEWTATT</sequence>
<keyword evidence="3" id="KW-1185">Reference proteome</keyword>
<dbReference type="Proteomes" id="UP001515100">
    <property type="component" value="Unassembled WGS sequence"/>
</dbReference>
<evidence type="ECO:0000313" key="3">
    <source>
        <dbReference type="Proteomes" id="UP001515100"/>
    </source>
</evidence>
<proteinExistence type="predicted"/>
<organism evidence="2 3">
    <name type="scientific">Aeromicrobium fastidiosum</name>
    <dbReference type="NCBI Taxonomy" id="52699"/>
    <lineage>
        <taxon>Bacteria</taxon>
        <taxon>Bacillati</taxon>
        <taxon>Actinomycetota</taxon>
        <taxon>Actinomycetes</taxon>
        <taxon>Propionibacteriales</taxon>
        <taxon>Nocardioidaceae</taxon>
        <taxon>Aeromicrobium</taxon>
    </lineage>
</organism>
<dbReference type="SMART" id="SM00953">
    <property type="entry name" value="RES"/>
    <property type="match status" value="1"/>
</dbReference>
<gene>
    <name evidence="2" type="ORF">ESP62_004595</name>
</gene>
<dbReference type="EMBL" id="SDPP02000001">
    <property type="protein sequence ID" value="KAA1380462.1"/>
    <property type="molecule type" value="Genomic_DNA"/>
</dbReference>
<feature type="domain" description="RES" evidence="1">
    <location>
        <begin position="124"/>
        <end position="283"/>
    </location>
</feature>
<evidence type="ECO:0000313" key="2">
    <source>
        <dbReference type="EMBL" id="KAA1380462.1"/>
    </source>
</evidence>
<comment type="caution">
    <text evidence="2">The sequence shown here is derived from an EMBL/GenBank/DDBJ whole genome shotgun (WGS) entry which is preliminary data.</text>
</comment>